<dbReference type="EMBL" id="JAUZEE010000002">
    <property type="protein sequence ID" value="MDP4299780.1"/>
    <property type="molecule type" value="Genomic_DNA"/>
</dbReference>
<gene>
    <name evidence="7" type="ORF">Q8X39_03970</name>
</gene>
<dbReference type="CDD" id="cd06580">
    <property type="entry name" value="TM_PBP1_transp_TpRbsC_like"/>
    <property type="match status" value="1"/>
</dbReference>
<keyword evidence="8" id="KW-1185">Reference proteome</keyword>
<evidence type="ECO:0000313" key="8">
    <source>
        <dbReference type="Proteomes" id="UP001235760"/>
    </source>
</evidence>
<evidence type="ECO:0000256" key="1">
    <source>
        <dbReference type="ARBA" id="ARBA00004651"/>
    </source>
</evidence>
<feature type="transmembrane region" description="Helical" evidence="6">
    <location>
        <begin position="25"/>
        <end position="46"/>
    </location>
</feature>
<dbReference type="Pfam" id="PF02653">
    <property type="entry name" value="BPD_transp_2"/>
    <property type="match status" value="1"/>
</dbReference>
<comment type="subcellular location">
    <subcellularLocation>
        <location evidence="1">Cell membrane</location>
        <topology evidence="1">Multi-pass membrane protein</topology>
    </subcellularLocation>
</comment>
<feature type="transmembrane region" description="Helical" evidence="6">
    <location>
        <begin position="315"/>
        <end position="337"/>
    </location>
</feature>
<evidence type="ECO:0000313" key="7">
    <source>
        <dbReference type="EMBL" id="MDP4299780.1"/>
    </source>
</evidence>
<reference evidence="7 8" key="1">
    <citation type="submission" date="2023-08" db="EMBL/GenBank/DDBJ databases">
        <authorList>
            <person name="Roldan D.M."/>
            <person name="Menes R.J."/>
        </authorList>
    </citation>
    <scope>NUCLEOTIDE SEQUENCE [LARGE SCALE GENOMIC DNA]</scope>
    <source>
        <strain evidence="7 8">CCM 2812</strain>
    </source>
</reference>
<name>A0ABT9FZX5_LEPDI</name>
<keyword evidence="3 6" id="KW-0812">Transmembrane</keyword>
<evidence type="ECO:0000256" key="5">
    <source>
        <dbReference type="ARBA" id="ARBA00023136"/>
    </source>
</evidence>
<proteinExistence type="predicted"/>
<sequence length="390" mass="39827">MSAGAASTAAAPAPRPLPRWIDIGVLPLLNVALAMLAAGALVALLGHSPWAALKLLADGAFGSPLAWGYTLYYSTNFIFTGLAVAVAAQAGHFNIGGEGQATLGGIGVALLLLALDAHLPAVVLLPMVVLAAALSGAAWAAVPAWLQARRGSHIVITTIMFNFLASTLIVWLLVNVIKEPGTPSVETRAFALAGHLPSAQQMAALAGIPLPATPLNLSLLLALGCAVGVWLMLWHTRLGYALRALGDAPDAAHYAGFSPKRLTVVALMLSGALAGGVGVNEVSGVHHRLLLDFVAGAGFTGIAVALMGRNHPGGIVLAALLFGALAQGGSELAFEIPAFTRDMVIAVQGLVVLFCGALALMLRPLVVGLWQRWPQAVPTMAGSGTGARHG</sequence>
<dbReference type="RefSeq" id="WP_305748348.1">
    <property type="nucleotide sequence ID" value="NZ_JAUZEE010000002.1"/>
</dbReference>
<evidence type="ECO:0000256" key="3">
    <source>
        <dbReference type="ARBA" id="ARBA00022692"/>
    </source>
</evidence>
<evidence type="ECO:0000256" key="2">
    <source>
        <dbReference type="ARBA" id="ARBA00022475"/>
    </source>
</evidence>
<feature type="transmembrane region" description="Helical" evidence="6">
    <location>
        <begin position="121"/>
        <end position="142"/>
    </location>
</feature>
<feature type="transmembrane region" description="Helical" evidence="6">
    <location>
        <begin position="215"/>
        <end position="234"/>
    </location>
</feature>
<evidence type="ECO:0000256" key="6">
    <source>
        <dbReference type="SAM" id="Phobius"/>
    </source>
</evidence>
<dbReference type="Proteomes" id="UP001235760">
    <property type="component" value="Unassembled WGS sequence"/>
</dbReference>
<dbReference type="PANTHER" id="PTHR47089:SF1">
    <property type="entry name" value="GUANOSINE ABC TRANSPORTER PERMEASE PROTEIN NUPP"/>
    <property type="match status" value="1"/>
</dbReference>
<accession>A0ABT9FZX5</accession>
<keyword evidence="4 6" id="KW-1133">Transmembrane helix</keyword>
<keyword evidence="2" id="KW-1003">Cell membrane</keyword>
<comment type="caution">
    <text evidence="7">The sequence shown here is derived from an EMBL/GenBank/DDBJ whole genome shotgun (WGS) entry which is preliminary data.</text>
</comment>
<protein>
    <submittedName>
        <fullName evidence="7">ABC transporter permease</fullName>
    </submittedName>
</protein>
<keyword evidence="5 6" id="KW-0472">Membrane</keyword>
<feature type="transmembrane region" description="Helical" evidence="6">
    <location>
        <begin position="154"/>
        <end position="174"/>
    </location>
</feature>
<evidence type="ECO:0000256" key="4">
    <source>
        <dbReference type="ARBA" id="ARBA00022989"/>
    </source>
</evidence>
<organism evidence="7 8">
    <name type="scientific">Leptothrix discophora</name>
    <dbReference type="NCBI Taxonomy" id="89"/>
    <lineage>
        <taxon>Bacteria</taxon>
        <taxon>Pseudomonadati</taxon>
        <taxon>Pseudomonadota</taxon>
        <taxon>Betaproteobacteria</taxon>
        <taxon>Burkholderiales</taxon>
        <taxon>Sphaerotilaceae</taxon>
        <taxon>Leptothrix</taxon>
    </lineage>
</organism>
<feature type="transmembrane region" description="Helical" evidence="6">
    <location>
        <begin position="66"/>
        <end position="88"/>
    </location>
</feature>
<feature type="transmembrane region" description="Helical" evidence="6">
    <location>
        <begin position="343"/>
        <end position="362"/>
    </location>
</feature>
<dbReference type="PANTHER" id="PTHR47089">
    <property type="entry name" value="ABC TRANSPORTER, PERMEASE PROTEIN"/>
    <property type="match status" value="1"/>
</dbReference>
<feature type="transmembrane region" description="Helical" evidence="6">
    <location>
        <begin position="289"/>
        <end position="308"/>
    </location>
</feature>
<feature type="transmembrane region" description="Helical" evidence="6">
    <location>
        <begin position="95"/>
        <end position="115"/>
    </location>
</feature>
<dbReference type="InterPro" id="IPR001851">
    <property type="entry name" value="ABC_transp_permease"/>
</dbReference>
<feature type="transmembrane region" description="Helical" evidence="6">
    <location>
        <begin position="262"/>
        <end position="283"/>
    </location>
</feature>